<dbReference type="AlphaFoldDB" id="A0AA35YQ57"/>
<sequence length="247" mass="27195">MEATQNDLERLMIFEHARITAEAEYAKNPTDADNLTRWGGALLELSQFGDINESKKMLRDAVSKLDEALTINPAKHEALWCLGNAHTANAFLTPDHDEAKVKFDKATQCFEKAVEECPGNEHYLQSLAQCAKATELHKEIHAHGGLSQGQQTLGGGSGPSSSAKGSGKSKNSDLKYDIFGWVILAVGLVAWIDIRHYGALEAGANHPNSPKMKVLVEHSNEQQITNKGIKEVGGFDYCSGEKRHWRW</sequence>
<evidence type="ECO:0000256" key="1">
    <source>
        <dbReference type="ARBA" id="ARBA00003450"/>
    </source>
</evidence>
<keyword evidence="8" id="KW-1133">Transmembrane helix</keyword>
<keyword evidence="7" id="KW-0653">Protein transport</keyword>
<dbReference type="GO" id="GO:0045040">
    <property type="term" value="P:protein insertion into mitochondrial outer membrane"/>
    <property type="evidence" value="ECO:0007669"/>
    <property type="project" value="InterPro"/>
</dbReference>
<feature type="compositionally biased region" description="Low complexity" evidence="11">
    <location>
        <begin position="159"/>
        <end position="169"/>
    </location>
</feature>
<dbReference type="PANTHER" id="PTHR32409">
    <property type="entry name" value="MITOCHONDRIAL IMPORT RECEPTOR SUBUNIT TOM20-1-RELATED"/>
    <property type="match status" value="1"/>
</dbReference>
<comment type="function">
    <text evidence="1">Central component of the receptor complex responsible for the recognition and translocation of cytosolically synthesized mitochondrial preproteins. Together with TOM22 functions as the transit peptide receptor at the surface of the mitochondrion outer membrane and facilitates the movement of preproteins into the translocation pore.</text>
</comment>
<evidence type="ECO:0000256" key="8">
    <source>
        <dbReference type="ARBA" id="ARBA00022989"/>
    </source>
</evidence>
<keyword evidence="4" id="KW-0813">Transport</keyword>
<dbReference type="EMBL" id="OX465080">
    <property type="protein sequence ID" value="CAI9278196.1"/>
    <property type="molecule type" value="Genomic_DNA"/>
</dbReference>
<evidence type="ECO:0000313" key="13">
    <source>
        <dbReference type="Proteomes" id="UP001177003"/>
    </source>
</evidence>
<dbReference type="Pfam" id="PF06552">
    <property type="entry name" value="TOM20_plant"/>
    <property type="match status" value="1"/>
</dbReference>
<dbReference type="Proteomes" id="UP001177003">
    <property type="component" value="Chromosome 4"/>
</dbReference>
<evidence type="ECO:0000256" key="4">
    <source>
        <dbReference type="ARBA" id="ARBA00022448"/>
    </source>
</evidence>
<dbReference type="SUPFAM" id="SSF48452">
    <property type="entry name" value="TPR-like"/>
    <property type="match status" value="1"/>
</dbReference>
<dbReference type="InterPro" id="IPR011990">
    <property type="entry name" value="TPR-like_helical_dom_sf"/>
</dbReference>
<proteinExistence type="inferred from homology"/>
<accession>A0AA35YQ57</accession>
<evidence type="ECO:0000256" key="9">
    <source>
        <dbReference type="ARBA" id="ARBA00023128"/>
    </source>
</evidence>
<comment type="similarity">
    <text evidence="3">Belongs to the Tom20 family.</text>
</comment>
<evidence type="ECO:0000256" key="2">
    <source>
        <dbReference type="ARBA" id="ARBA00004572"/>
    </source>
</evidence>
<evidence type="ECO:0000256" key="10">
    <source>
        <dbReference type="ARBA" id="ARBA00023136"/>
    </source>
</evidence>
<dbReference type="GO" id="GO:0015031">
    <property type="term" value="P:protein transport"/>
    <property type="evidence" value="ECO:0007669"/>
    <property type="project" value="UniProtKB-KW"/>
</dbReference>
<evidence type="ECO:0000313" key="12">
    <source>
        <dbReference type="EMBL" id="CAI9278196.1"/>
    </source>
</evidence>
<dbReference type="Gene3D" id="1.25.40.10">
    <property type="entry name" value="Tetratricopeptide repeat domain"/>
    <property type="match status" value="1"/>
</dbReference>
<keyword evidence="5" id="KW-0812">Transmembrane</keyword>
<dbReference type="GO" id="GO:0005742">
    <property type="term" value="C:mitochondrial outer membrane translocase complex"/>
    <property type="evidence" value="ECO:0007669"/>
    <property type="project" value="InterPro"/>
</dbReference>
<keyword evidence="13" id="KW-1185">Reference proteome</keyword>
<protein>
    <recommendedName>
        <fullName evidence="14">Mitochondrial import receptor subunit TOM20</fullName>
    </recommendedName>
</protein>
<comment type="subcellular location">
    <subcellularLocation>
        <location evidence="2">Mitochondrion outer membrane</location>
        <topology evidence="2">Single-pass membrane protein</topology>
    </subcellularLocation>
</comment>
<evidence type="ECO:0000256" key="11">
    <source>
        <dbReference type="SAM" id="MobiDB-lite"/>
    </source>
</evidence>
<evidence type="ECO:0000256" key="3">
    <source>
        <dbReference type="ARBA" id="ARBA00005792"/>
    </source>
</evidence>
<evidence type="ECO:0000256" key="5">
    <source>
        <dbReference type="ARBA" id="ARBA00022692"/>
    </source>
</evidence>
<keyword evidence="6" id="KW-1000">Mitochondrion outer membrane</keyword>
<keyword evidence="10" id="KW-0472">Membrane</keyword>
<evidence type="ECO:0000256" key="7">
    <source>
        <dbReference type="ARBA" id="ARBA00022927"/>
    </source>
</evidence>
<feature type="region of interest" description="Disordered" evidence="11">
    <location>
        <begin position="145"/>
        <end position="171"/>
    </location>
</feature>
<dbReference type="InterPro" id="IPR010547">
    <property type="entry name" value="TOM20_imprt_rcpt"/>
</dbReference>
<evidence type="ECO:0008006" key="14">
    <source>
        <dbReference type="Google" id="ProtNLM"/>
    </source>
</evidence>
<evidence type="ECO:0000256" key="6">
    <source>
        <dbReference type="ARBA" id="ARBA00022787"/>
    </source>
</evidence>
<name>A0AA35YQ57_LACSI</name>
<dbReference type="PANTHER" id="PTHR32409:SF3">
    <property type="entry name" value="MITOCHONDRIAL IMPORT RECEPTOR SUBUNIT TOM20-1-RELATED"/>
    <property type="match status" value="1"/>
</dbReference>
<reference evidence="12" key="1">
    <citation type="submission" date="2023-04" db="EMBL/GenBank/DDBJ databases">
        <authorList>
            <person name="Vijverberg K."/>
            <person name="Xiong W."/>
            <person name="Schranz E."/>
        </authorList>
    </citation>
    <scope>NUCLEOTIDE SEQUENCE</scope>
</reference>
<organism evidence="12 13">
    <name type="scientific">Lactuca saligna</name>
    <name type="common">Willowleaf lettuce</name>
    <dbReference type="NCBI Taxonomy" id="75948"/>
    <lineage>
        <taxon>Eukaryota</taxon>
        <taxon>Viridiplantae</taxon>
        <taxon>Streptophyta</taxon>
        <taxon>Embryophyta</taxon>
        <taxon>Tracheophyta</taxon>
        <taxon>Spermatophyta</taxon>
        <taxon>Magnoliopsida</taxon>
        <taxon>eudicotyledons</taxon>
        <taxon>Gunneridae</taxon>
        <taxon>Pentapetalae</taxon>
        <taxon>asterids</taxon>
        <taxon>campanulids</taxon>
        <taxon>Asterales</taxon>
        <taxon>Asteraceae</taxon>
        <taxon>Cichorioideae</taxon>
        <taxon>Cichorieae</taxon>
        <taxon>Lactucinae</taxon>
        <taxon>Lactuca</taxon>
    </lineage>
</organism>
<keyword evidence="9" id="KW-0496">Mitochondrion</keyword>
<gene>
    <name evidence="12" type="ORF">LSALG_LOCUS18080</name>
</gene>